<reference evidence="2" key="8">
    <citation type="journal article" date="2005" name="Science">
        <title>Antisense Transcription in the Mammalian Transcriptome.</title>
        <authorList>
            <consortium name="RIKEN Genome Exploration Research Group and Genome Science Group (Genome Network Project Core Group) and the FANTOM Consortium"/>
        </authorList>
    </citation>
    <scope>NUCLEOTIDE SEQUENCE</scope>
    <source>
        <strain evidence="2">C57BL/6J</strain>
        <tissue evidence="2">Spinal ganglion</tissue>
    </source>
</reference>
<organism evidence="2">
    <name type="scientific">Mus musculus</name>
    <name type="common">Mouse</name>
    <dbReference type="NCBI Taxonomy" id="10090"/>
    <lineage>
        <taxon>Eukaryota</taxon>
        <taxon>Metazoa</taxon>
        <taxon>Chordata</taxon>
        <taxon>Craniata</taxon>
        <taxon>Vertebrata</taxon>
        <taxon>Euteleostomi</taxon>
        <taxon>Mammalia</taxon>
        <taxon>Eutheria</taxon>
        <taxon>Euarchontoglires</taxon>
        <taxon>Glires</taxon>
        <taxon>Rodentia</taxon>
        <taxon>Myomorpha</taxon>
        <taxon>Muroidea</taxon>
        <taxon>Muridae</taxon>
        <taxon>Murinae</taxon>
        <taxon>Mus</taxon>
        <taxon>Mus</taxon>
    </lineage>
</organism>
<gene>
    <name evidence="3" type="primary">Gm10703</name>
</gene>
<reference evidence="2" key="3">
    <citation type="journal article" date="2000" name="Genome Res.">
        <title>RIKEN integrated sequence analysis (RISA) system--384-format sequencing pipeline with 384 multicapillary sequencer.</title>
        <authorList>
            <person name="Shibata K."/>
            <person name="Itoh M."/>
            <person name="Aizawa K."/>
            <person name="Nagaoka S."/>
            <person name="Sasaki N."/>
            <person name="Carninci P."/>
            <person name="Konno H."/>
            <person name="Akiyama J."/>
            <person name="Nishi K."/>
            <person name="Kitsunai T."/>
            <person name="Tashiro H."/>
            <person name="Itoh M."/>
            <person name="Sumi N."/>
            <person name="Ishii Y."/>
            <person name="Nakamura S."/>
            <person name="Hazama M."/>
            <person name="Nishine T."/>
            <person name="Harada A."/>
            <person name="Yamamoto R."/>
            <person name="Matsumoto H."/>
            <person name="Sakaguchi S."/>
            <person name="Ikegami T."/>
            <person name="Kashiwagi K."/>
            <person name="Fujiwake S."/>
            <person name="Inoue K."/>
            <person name="Togawa Y."/>
            <person name="Izawa M."/>
            <person name="Ohara E."/>
            <person name="Watahiki M."/>
            <person name="Yoneda Y."/>
            <person name="Ishikawa T."/>
            <person name="Ozawa K."/>
            <person name="Tanaka T."/>
            <person name="Matsuura S."/>
            <person name="Kawai J."/>
            <person name="Okazaki Y."/>
            <person name="Muramatsu M."/>
            <person name="Inoue Y."/>
            <person name="Kira A."/>
            <person name="Hayashizaki Y."/>
        </authorList>
    </citation>
    <scope>NUCLEOTIDE SEQUENCE</scope>
    <source>
        <strain evidence="2">C57BL/6J</strain>
        <tissue evidence="2">Spinal ganglion</tissue>
    </source>
</reference>
<evidence type="ECO:0000313" key="3">
    <source>
        <dbReference type="MGI" id="MGI:3642447"/>
    </source>
</evidence>
<proteinExistence type="evidence at transcript level"/>
<evidence type="ECO:0000313" key="2">
    <source>
        <dbReference type="EMBL" id="BAE24854.1"/>
    </source>
</evidence>
<reference evidence="2" key="7">
    <citation type="journal article" date="2005" name="Science">
        <title>The Transcriptional Landscape of the Mammalian Genome.</title>
        <authorList>
            <consortium name="The FANTOM Consortium"/>
            <consortium name="Riken Genome Exploration Research Group and Genome Science Group (Genome Network Project Core Group)"/>
        </authorList>
    </citation>
    <scope>NUCLEOTIDE SEQUENCE</scope>
    <source>
        <strain evidence="2">C57BL/6J</strain>
        <tissue evidence="2">Spinal ganglion</tissue>
    </source>
</reference>
<name>Q3UR34_MOUSE</name>
<sequence length="87" mass="9483">MRRFIRSACKAANWYKDIAVKLLDNRASRRVAASSLPSLQIPNQAPSSFCGVMGSYPTFISSPLSEQKQRHGGGRVFADSSIPRGAL</sequence>
<evidence type="ECO:0000256" key="1">
    <source>
        <dbReference type="SAM" id="MobiDB-lite"/>
    </source>
</evidence>
<dbReference type="AGR" id="MGI:3642447"/>
<accession>Q3UR34</accession>
<feature type="region of interest" description="Disordered" evidence="1">
    <location>
        <begin position="64"/>
        <end position="87"/>
    </location>
</feature>
<protein>
    <submittedName>
        <fullName evidence="2">Uncharacterized protein</fullName>
    </submittedName>
</protein>
<reference evidence="2" key="5">
    <citation type="journal article" date="2002" name="Nature">
        <title>Analysis of the mouse transcriptome based on functional annotation of 60,770 full-length cDNAs.</title>
        <authorList>
            <consortium name="The FANTOM Consortium and the RIKEN Genome Exploration Research Group Phase I and II Team"/>
        </authorList>
    </citation>
    <scope>NUCLEOTIDE SEQUENCE</scope>
    <source>
        <strain evidence="2">C57BL/6J</strain>
        <tissue evidence="2">Spinal ganglion</tissue>
    </source>
</reference>
<reference evidence="2" key="1">
    <citation type="journal article" date="1999" name="Methods Enzymol.">
        <title>High-efficiency full-length cDNA cloning.</title>
        <authorList>
            <person name="Carninci P."/>
            <person name="Hayashizaki Y."/>
        </authorList>
    </citation>
    <scope>NUCLEOTIDE SEQUENCE</scope>
    <source>
        <strain evidence="2">C57BL/6J</strain>
        <tissue evidence="2">Spinal ganglion</tissue>
    </source>
</reference>
<dbReference type="MGI" id="MGI:3642447">
    <property type="gene designation" value="Gm10703"/>
</dbReference>
<reference evidence="2" key="4">
    <citation type="journal article" date="2001" name="Nature">
        <title>Functional annotation of a full-length mouse cDNA collection.</title>
        <authorList>
            <consortium name="The RIKEN Genome Exploration Research Group Phase II Team and the FANTOM Consortium"/>
        </authorList>
    </citation>
    <scope>NUCLEOTIDE SEQUENCE</scope>
    <source>
        <strain evidence="2">C57BL/6J</strain>
        <tissue evidence="2">Spinal ganglion</tissue>
    </source>
</reference>
<reference evidence="2" key="6">
    <citation type="submission" date="2004-03" db="EMBL/GenBank/DDBJ databases">
        <authorList>
            <person name="Arakawa T."/>
            <person name="Carninci P."/>
            <person name="Fukuda S."/>
            <person name="Hashizume W."/>
            <person name="Hayashida K."/>
            <person name="Hori F."/>
            <person name="Iida J."/>
            <person name="Imamura K."/>
            <person name="Imotani K."/>
            <person name="Itoh M."/>
            <person name="Kanagawa S."/>
            <person name="Kawai J."/>
            <person name="Kojima M."/>
            <person name="Konno H."/>
            <person name="Murata M."/>
            <person name="Nakamura M."/>
            <person name="Ninomiya N."/>
            <person name="Nishiyori H."/>
            <person name="Nomura K."/>
            <person name="Ohno M."/>
            <person name="Sakazume N."/>
            <person name="Sano H."/>
            <person name="Sasaki D."/>
            <person name="Shibata K."/>
            <person name="Shiraki T."/>
            <person name="Tagami M."/>
            <person name="Tagami Y."/>
            <person name="Waki K."/>
            <person name="Watahiki A."/>
            <person name="Muramatsu M."/>
            <person name="Hayashizaki Y."/>
        </authorList>
    </citation>
    <scope>NUCLEOTIDE SEQUENCE</scope>
    <source>
        <strain evidence="2">C57BL/6J</strain>
        <tissue evidence="2">Spinal ganglion</tissue>
    </source>
</reference>
<reference evidence="2" key="2">
    <citation type="journal article" date="2000" name="Genome Res.">
        <title>Normalization and subtraction of cap-trapper-selected cDNAs to prepare full-length cDNA libraries for rapid discovery of new genes.</title>
        <authorList>
            <person name="Carninci P."/>
            <person name="Shibata Y."/>
            <person name="Hayatsu N."/>
            <person name="Sugahara Y."/>
            <person name="Shibata K."/>
            <person name="Itoh M."/>
            <person name="Konno H."/>
            <person name="Okazaki Y."/>
            <person name="Muramatsu M."/>
            <person name="Hayashizaki Y."/>
        </authorList>
    </citation>
    <scope>NUCLEOTIDE SEQUENCE</scope>
    <source>
        <strain evidence="2">C57BL/6J</strain>
        <tissue evidence="2">Spinal ganglion</tissue>
    </source>
</reference>
<dbReference type="AlphaFoldDB" id="Q3UR34"/>
<dbReference type="EMBL" id="AK141839">
    <property type="protein sequence ID" value="BAE24854.1"/>
    <property type="molecule type" value="mRNA"/>
</dbReference>